<evidence type="ECO:0000313" key="2">
    <source>
        <dbReference type="Proteomes" id="UP000311469"/>
    </source>
</evidence>
<name>A0A5B8CCE0_SPHSA</name>
<reference evidence="1 2" key="1">
    <citation type="submission" date="2019-06" db="EMBL/GenBank/DDBJ databases">
        <title>Genome organization and adaptive potential of archetypical organophosphate degarding Sphingobium fuliginis ATCC 27551.</title>
        <authorList>
            <person name="Sarwar A."/>
            <person name="Parthasarathy S."/>
            <person name="Singh C."/>
            <person name="Siddavattam D."/>
        </authorList>
    </citation>
    <scope>NUCLEOTIDE SEQUENCE [LARGE SCALE GENOMIC DNA]</scope>
    <source>
        <strain evidence="1 2">ATCC 27551</strain>
    </source>
</reference>
<accession>A0A5B8CCE0</accession>
<dbReference type="AlphaFoldDB" id="A0A5B8CCE0"/>
<evidence type="ECO:0000313" key="1">
    <source>
        <dbReference type="EMBL" id="QDC36475.1"/>
    </source>
</evidence>
<proteinExistence type="predicted"/>
<dbReference type="Proteomes" id="UP000311469">
    <property type="component" value="Chromosome cSF1"/>
</dbReference>
<dbReference type="KEGG" id="sufl:FIL70_03660"/>
<dbReference type="EMBL" id="CP041016">
    <property type="protein sequence ID" value="QDC36475.1"/>
    <property type="molecule type" value="Genomic_DNA"/>
</dbReference>
<gene>
    <name evidence="1" type="ORF">FIL70_03660</name>
</gene>
<organism evidence="1 2">
    <name type="scientific">Sphingobium fuliginis ATCC 27551</name>
    <dbReference type="NCBI Taxonomy" id="1208342"/>
    <lineage>
        <taxon>Bacteria</taxon>
        <taxon>Pseudomonadati</taxon>
        <taxon>Pseudomonadota</taxon>
        <taxon>Alphaproteobacteria</taxon>
        <taxon>Sphingomonadales</taxon>
        <taxon>Sphingomonadaceae</taxon>
        <taxon>Sphingobium</taxon>
    </lineage>
</organism>
<dbReference type="RefSeq" id="WP_140041668.1">
    <property type="nucleotide sequence ID" value="NZ_CP041016.1"/>
</dbReference>
<protein>
    <submittedName>
        <fullName evidence="1">Uncharacterized protein</fullName>
    </submittedName>
</protein>
<sequence>MEPLHIQDLAANLSAILNAHRAISGKPTDQQTSEIARLSGAACCSIIRAMAAACKAEQEAVH</sequence>